<evidence type="ECO:0000313" key="2">
    <source>
        <dbReference type="Proteomes" id="UP000663131"/>
    </source>
</evidence>
<reference evidence="1" key="1">
    <citation type="submission" date="2020-10" db="EMBL/GenBank/DDBJ databases">
        <authorList>
            <person name="Palmer J.M."/>
        </authorList>
    </citation>
    <scope>NUCLEOTIDE SEQUENCE</scope>
    <source>
        <strain evidence="1">UCD 2041</strain>
    </source>
</reference>
<dbReference type="OrthoDB" id="4091811at2759"/>
<name>A0A871R686_DEKBR</name>
<reference evidence="1" key="2">
    <citation type="journal article" name="BMC Genomics">
        <title>New genome assemblies reveal patterns of domestication and adaptation across Brettanomyces (Dekkera) species.</title>
        <authorList>
            <person name="Roach M.J."/>
            <person name="Borneman A.R."/>
        </authorList>
    </citation>
    <scope>NUCLEOTIDE SEQUENCE</scope>
    <source>
        <strain evidence="1">UCD 2041</strain>
    </source>
</reference>
<dbReference type="GeneID" id="64574121"/>
<proteinExistence type="predicted"/>
<gene>
    <name evidence="1" type="ORF">BRETT_002197</name>
</gene>
<dbReference type="KEGG" id="bbrx:BRETT_002197"/>
<evidence type="ECO:0000313" key="1">
    <source>
        <dbReference type="EMBL" id="QOU22033.1"/>
    </source>
</evidence>
<protein>
    <submittedName>
        <fullName evidence="1">Uncharacterized protein</fullName>
    </submittedName>
</protein>
<sequence>MSYRNDEDTIKDEAPLKIKAVHIKPLKKSEMAYASAFRPAVLLFFFIRQPVAATALVGGWAFWEIDRNFDLGVRKSFNKWRNNLLEFPTSDSQRSAFQRIDEIKRQELALKSKQ</sequence>
<dbReference type="AlphaFoldDB" id="A0A871R686"/>
<organism evidence="1 2">
    <name type="scientific">Dekkera bruxellensis</name>
    <name type="common">Brettanomyces custersii</name>
    <dbReference type="NCBI Taxonomy" id="5007"/>
    <lineage>
        <taxon>Eukaryota</taxon>
        <taxon>Fungi</taxon>
        <taxon>Dikarya</taxon>
        <taxon>Ascomycota</taxon>
        <taxon>Saccharomycotina</taxon>
        <taxon>Pichiomycetes</taxon>
        <taxon>Pichiales</taxon>
        <taxon>Pichiaceae</taxon>
        <taxon>Brettanomyces</taxon>
    </lineage>
</organism>
<accession>A0A871R686</accession>
<dbReference type="Proteomes" id="UP000663131">
    <property type="component" value="Chromosome 9"/>
</dbReference>
<dbReference type="EMBL" id="CP063137">
    <property type="protein sequence ID" value="QOU22033.1"/>
    <property type="molecule type" value="Genomic_DNA"/>
</dbReference>
<dbReference type="RefSeq" id="XP_041138526.1">
    <property type="nucleotide sequence ID" value="XM_041280735.1"/>
</dbReference>